<dbReference type="GO" id="GO:0033149">
    <property type="term" value="F:FFAT motif binding"/>
    <property type="evidence" value="ECO:0007669"/>
    <property type="project" value="TreeGrafter"/>
</dbReference>
<dbReference type="GO" id="GO:0005789">
    <property type="term" value="C:endoplasmic reticulum membrane"/>
    <property type="evidence" value="ECO:0007669"/>
    <property type="project" value="InterPro"/>
</dbReference>
<comment type="similarity">
    <text evidence="2">Belongs to the VAMP-associated protein (VAP) (TC 9.B.17) family.</text>
</comment>
<accession>G8Y5U2</accession>
<feature type="region of interest" description="Disordered" evidence="6">
    <location>
        <begin position="134"/>
        <end position="176"/>
    </location>
</feature>
<evidence type="ECO:0000256" key="3">
    <source>
        <dbReference type="ARBA" id="ARBA00022692"/>
    </source>
</evidence>
<sequence>MEVSPGVLEFKAGTFTKSNTEYLKLTNTSDGPLAFKVKTTAPKLYCVRPNASIVEPGKSVDISIILQGFSQPLPADYKCKDKFLIVSLPCPDLDNPAKLSDYWPTLEAKFKSELIQKKLRVNYVITDEAEDQAPMGGAAGAVSDGNNVEKSTEPIDPRDPNPEVTSNGASHATQPAAAAAAAAGIAGVGASSHSNKSLDNSAYQHELDDSNAKINNLSNRFDSNESSVDEKEYKPPSQASRVPSEEPVAGVSMPVAVALMLVSFLLGWLVF</sequence>
<dbReference type="InterPro" id="IPR016763">
    <property type="entry name" value="VAP"/>
</dbReference>
<dbReference type="Proteomes" id="UP000005222">
    <property type="component" value="Chromosome L"/>
</dbReference>
<dbReference type="OMA" id="GFKRPFN"/>
<evidence type="ECO:0000256" key="7">
    <source>
        <dbReference type="SAM" id="Phobius"/>
    </source>
</evidence>
<feature type="domain" description="MSP" evidence="8">
    <location>
        <begin position="1"/>
        <end position="124"/>
    </location>
</feature>
<dbReference type="InParanoid" id="G8Y5U2"/>
<evidence type="ECO:0000256" key="6">
    <source>
        <dbReference type="SAM" id="MobiDB-lite"/>
    </source>
</evidence>
<dbReference type="FunCoup" id="G8Y5U2">
    <property type="interactions" value="916"/>
</dbReference>
<keyword evidence="3 7" id="KW-0812">Transmembrane</keyword>
<proteinExistence type="inferred from homology"/>
<dbReference type="Pfam" id="PF00635">
    <property type="entry name" value="Motile_Sperm"/>
    <property type="match status" value="1"/>
</dbReference>
<dbReference type="EMBL" id="FO082048">
    <property type="protein sequence ID" value="CCE85003.1"/>
    <property type="molecule type" value="Genomic_DNA"/>
</dbReference>
<evidence type="ECO:0000313" key="10">
    <source>
        <dbReference type="EMBL" id="CCE85003.1"/>
    </source>
</evidence>
<dbReference type="OrthoDB" id="264603at2759"/>
<dbReference type="eggNOG" id="KOG0439">
    <property type="taxonomic scope" value="Eukaryota"/>
</dbReference>
<dbReference type="PANTHER" id="PTHR10809:SF6">
    <property type="entry name" value="AT11025P-RELATED"/>
    <property type="match status" value="1"/>
</dbReference>
<dbReference type="SUPFAM" id="SSF49354">
    <property type="entry name" value="PapD-like"/>
    <property type="match status" value="1"/>
</dbReference>
<keyword evidence="11" id="KW-1185">Reference proteome</keyword>
<keyword evidence="4 7" id="KW-1133">Transmembrane helix</keyword>
<feature type="region of interest" description="Disordered" evidence="6">
    <location>
        <begin position="214"/>
        <end position="247"/>
    </location>
</feature>
<feature type="compositionally biased region" description="Basic and acidic residues" evidence="6">
    <location>
        <begin position="150"/>
        <end position="161"/>
    </location>
</feature>
<feature type="compositionally biased region" description="Polar residues" evidence="6">
    <location>
        <begin position="214"/>
        <end position="226"/>
    </location>
</feature>
<dbReference type="GO" id="GO:0090158">
    <property type="term" value="P:endoplasmic reticulum membrane organization"/>
    <property type="evidence" value="ECO:0007669"/>
    <property type="project" value="TreeGrafter"/>
</dbReference>
<dbReference type="PANTHER" id="PTHR10809">
    <property type="entry name" value="VESICLE-ASSOCIATED MEMBRANE PROTEIN-ASSOCIATED PROTEIN"/>
    <property type="match status" value="1"/>
</dbReference>
<gene>
    <name evidence="10" type="primary">Piso0_004569</name>
    <name evidence="9" type="ORF">GNLVRS01_PISO0K19766g</name>
    <name evidence="10" type="ORF">GNLVRS01_PISO0L19767g</name>
</gene>
<dbReference type="InterPro" id="IPR000535">
    <property type="entry name" value="MSP_dom"/>
</dbReference>
<evidence type="ECO:0000259" key="8">
    <source>
        <dbReference type="PROSITE" id="PS50202"/>
    </source>
</evidence>
<reference evidence="11" key="2">
    <citation type="journal article" date="2012" name="G3 (Bethesda)">
        <title>Pichia sorbitophila, an interspecies yeast hybrid reveals early steps of genome resolution following polyploidization.</title>
        <authorList>
            <person name="Leh Louis V."/>
            <person name="Despons L."/>
            <person name="Friedrich A."/>
            <person name="Martin T."/>
            <person name="Durrens P."/>
            <person name="Casaregola S."/>
            <person name="Neuveglise C."/>
            <person name="Fairhead C."/>
            <person name="Marck C."/>
            <person name="Cruz J.A."/>
            <person name="Straub M.L."/>
            <person name="Kugler V."/>
            <person name="Sacerdot C."/>
            <person name="Uzunov Z."/>
            <person name="Thierry A."/>
            <person name="Weiss S."/>
            <person name="Bleykasten C."/>
            <person name="De Montigny J."/>
            <person name="Jacques N."/>
            <person name="Jung P."/>
            <person name="Lemaire M."/>
            <person name="Mallet S."/>
            <person name="Morel G."/>
            <person name="Richard G.F."/>
            <person name="Sarkar A."/>
            <person name="Savel G."/>
            <person name="Schacherer J."/>
            <person name="Seret M.L."/>
            <person name="Talla E."/>
            <person name="Samson G."/>
            <person name="Jubin C."/>
            <person name="Poulain J."/>
            <person name="Vacherie B."/>
            <person name="Barbe V."/>
            <person name="Pelletier E."/>
            <person name="Sherman D.J."/>
            <person name="Westhof E."/>
            <person name="Weissenbach J."/>
            <person name="Baret P.V."/>
            <person name="Wincker P."/>
            <person name="Gaillardin C."/>
            <person name="Dujon B."/>
            <person name="Souciet J.L."/>
        </authorList>
    </citation>
    <scope>NUCLEOTIDE SEQUENCE [LARGE SCALE GENOMIC DNA]</scope>
    <source>
        <strain evidence="11">ATCC MYA-4447 / BCRC 22081 / CBS 7064 / NBRC 10061 / NRRL Y-12695</strain>
    </source>
</reference>
<dbReference type="Gene3D" id="2.60.40.10">
    <property type="entry name" value="Immunoglobulins"/>
    <property type="match status" value="1"/>
</dbReference>
<evidence type="ECO:0000256" key="4">
    <source>
        <dbReference type="ARBA" id="ARBA00022989"/>
    </source>
</evidence>
<protein>
    <submittedName>
        <fullName evidence="10">Piso0_004569 protein</fullName>
    </submittedName>
</protein>
<feature type="transmembrane region" description="Helical" evidence="7">
    <location>
        <begin position="248"/>
        <end position="270"/>
    </location>
</feature>
<evidence type="ECO:0000313" key="9">
    <source>
        <dbReference type="EMBL" id="CCE83972.1"/>
    </source>
</evidence>
<organism evidence="10 11">
    <name type="scientific">Pichia sorbitophila (strain ATCC MYA-4447 / BCRC 22081 / CBS 7064 / NBRC 10061 / NRRL Y-12695)</name>
    <name type="common">Hybrid yeast</name>
    <dbReference type="NCBI Taxonomy" id="559304"/>
    <lineage>
        <taxon>Eukaryota</taxon>
        <taxon>Fungi</taxon>
        <taxon>Dikarya</taxon>
        <taxon>Ascomycota</taxon>
        <taxon>Saccharomycotina</taxon>
        <taxon>Pichiomycetes</taxon>
        <taxon>Debaryomycetaceae</taxon>
        <taxon>Millerozyma</taxon>
    </lineage>
</organism>
<dbReference type="AlphaFoldDB" id="G8Y5U2"/>
<dbReference type="HOGENOM" id="CLU_072622_0_0_1"/>
<evidence type="ECO:0000256" key="5">
    <source>
        <dbReference type="ARBA" id="ARBA00023136"/>
    </source>
</evidence>
<reference evidence="10" key="1">
    <citation type="submission" date="2011-10" db="EMBL/GenBank/DDBJ databases">
        <authorList>
            <person name="Genoscope - CEA"/>
        </authorList>
    </citation>
    <scope>NUCLEOTIDE SEQUENCE</scope>
</reference>
<dbReference type="GO" id="GO:0005886">
    <property type="term" value="C:plasma membrane"/>
    <property type="evidence" value="ECO:0007669"/>
    <property type="project" value="TreeGrafter"/>
</dbReference>
<dbReference type="GO" id="GO:0061817">
    <property type="term" value="P:endoplasmic reticulum-plasma membrane tethering"/>
    <property type="evidence" value="ECO:0007669"/>
    <property type="project" value="TreeGrafter"/>
</dbReference>
<name>G8Y5U2_PICSO</name>
<dbReference type="InterPro" id="IPR008962">
    <property type="entry name" value="PapD-like_sf"/>
</dbReference>
<dbReference type="PIRSF" id="PIRSF019693">
    <property type="entry name" value="VAMP-associated"/>
    <property type="match status" value="1"/>
</dbReference>
<keyword evidence="5 7" id="KW-0472">Membrane</keyword>
<dbReference type="Proteomes" id="UP000005222">
    <property type="component" value="Chromosome K"/>
</dbReference>
<evidence type="ECO:0000256" key="2">
    <source>
        <dbReference type="ARBA" id="ARBA00008932"/>
    </source>
</evidence>
<dbReference type="InterPro" id="IPR013783">
    <property type="entry name" value="Ig-like_fold"/>
</dbReference>
<evidence type="ECO:0000313" key="11">
    <source>
        <dbReference type="Proteomes" id="UP000005222"/>
    </source>
</evidence>
<evidence type="ECO:0000256" key="1">
    <source>
        <dbReference type="ARBA" id="ARBA00004211"/>
    </source>
</evidence>
<dbReference type="EMBL" id="FO082049">
    <property type="protein sequence ID" value="CCE83972.1"/>
    <property type="molecule type" value="Genomic_DNA"/>
</dbReference>
<dbReference type="STRING" id="559304.G8Y5U2"/>
<comment type="subcellular location">
    <subcellularLocation>
        <location evidence="1">Membrane</location>
        <topology evidence="1">Single-pass type IV membrane protein</topology>
    </subcellularLocation>
</comment>
<dbReference type="PROSITE" id="PS50202">
    <property type="entry name" value="MSP"/>
    <property type="match status" value="1"/>
</dbReference>